<evidence type="ECO:0000313" key="4">
    <source>
        <dbReference type="EMBL" id="KAF9447128.1"/>
    </source>
</evidence>
<name>A0A9P6C3B5_9AGAR</name>
<dbReference type="SUPFAM" id="SSF53474">
    <property type="entry name" value="alpha/beta-Hydrolases"/>
    <property type="match status" value="1"/>
</dbReference>
<organism evidence="4 5">
    <name type="scientific">Macrolepiota fuliginosa MF-IS2</name>
    <dbReference type="NCBI Taxonomy" id="1400762"/>
    <lineage>
        <taxon>Eukaryota</taxon>
        <taxon>Fungi</taxon>
        <taxon>Dikarya</taxon>
        <taxon>Basidiomycota</taxon>
        <taxon>Agaricomycotina</taxon>
        <taxon>Agaricomycetes</taxon>
        <taxon>Agaricomycetidae</taxon>
        <taxon>Agaricales</taxon>
        <taxon>Agaricineae</taxon>
        <taxon>Agaricaceae</taxon>
        <taxon>Macrolepiota</taxon>
    </lineage>
</organism>
<dbReference type="Pfam" id="PF00135">
    <property type="entry name" value="COesterase"/>
    <property type="match status" value="1"/>
</dbReference>
<dbReference type="InterPro" id="IPR019819">
    <property type="entry name" value="Carboxylesterase_B_CS"/>
</dbReference>
<accession>A0A9P6C3B5</accession>
<dbReference type="InterPro" id="IPR002018">
    <property type="entry name" value="CarbesteraseB"/>
</dbReference>
<dbReference type="GO" id="GO:0016787">
    <property type="term" value="F:hydrolase activity"/>
    <property type="evidence" value="ECO:0007669"/>
    <property type="project" value="InterPro"/>
</dbReference>
<dbReference type="Proteomes" id="UP000807342">
    <property type="component" value="Unassembled WGS sequence"/>
</dbReference>
<keyword evidence="5" id="KW-1185">Reference proteome</keyword>
<keyword evidence="2" id="KW-0732">Signal</keyword>
<gene>
    <name evidence="4" type="ORF">P691DRAFT_776353</name>
</gene>
<dbReference type="AlphaFoldDB" id="A0A9P6C3B5"/>
<sequence length="539" mass="57986">MRLSVTFLVFLSSIAITYAAPPSTTVDLGYAKYQGNLNSATGNLEFLGMRYAGAPTGTFRWRAPQLPQATPGTQQANAFPNRCWEAGQGNQPVAPFPLRSGSRQQKRAVPDFSEDCLFLNVVTPASGEKNLPVVVWIHGGGYMAGSASGFSGTDVFDGNDLVRQAGGGVVAVIIQYRLGVFGFLAGQKVHDGGALNAGLLDQQFALQWVQRHIGKFNGDPRKVTIWGESAGAGSVLQQLVANGGHTTPPLFRAAITSSTFLPSQYAFNDRVPEQLFSEVVQIAGCSSVVDTLACLREADVNALQQANTDVGNSGFFGTFIFVPVVDGHLITERPTQLIRQGKVNGQAFLSMTNTFEGALFVNLSTAATVRTPPYLANLFPDFRDADVIAGTAQYANRGAPIDQAVAIMGESIFICPTYFLLRAFGGKGFKGEFAIPPGGHGQDVAFYFPSTGAPSFNNTVFINNFAQSFLNFAMSLDPNVKWDPTNTVPQWARWNEQGKNEMLFNKTDAGATVFHSVTTSTALLERCDFWESVSAFSVQ</sequence>
<dbReference type="InterPro" id="IPR050309">
    <property type="entry name" value="Type-B_Carboxylest/Lipase"/>
</dbReference>
<dbReference type="EMBL" id="MU151214">
    <property type="protein sequence ID" value="KAF9447128.1"/>
    <property type="molecule type" value="Genomic_DNA"/>
</dbReference>
<evidence type="ECO:0000313" key="5">
    <source>
        <dbReference type="Proteomes" id="UP000807342"/>
    </source>
</evidence>
<feature type="chain" id="PRO_5040214920" evidence="2">
    <location>
        <begin position="20"/>
        <end position="539"/>
    </location>
</feature>
<feature type="domain" description="Carboxylesterase type B" evidence="3">
    <location>
        <begin position="25"/>
        <end position="509"/>
    </location>
</feature>
<protein>
    <submittedName>
        <fullName evidence="4">Alpha/beta-hydrolase</fullName>
    </submittedName>
</protein>
<dbReference type="InterPro" id="IPR029058">
    <property type="entry name" value="AB_hydrolase_fold"/>
</dbReference>
<dbReference type="PROSITE" id="PS00941">
    <property type="entry name" value="CARBOXYLESTERASE_B_2"/>
    <property type="match status" value="1"/>
</dbReference>
<evidence type="ECO:0000259" key="3">
    <source>
        <dbReference type="Pfam" id="PF00135"/>
    </source>
</evidence>
<reference evidence="4" key="1">
    <citation type="submission" date="2020-11" db="EMBL/GenBank/DDBJ databases">
        <authorList>
            <consortium name="DOE Joint Genome Institute"/>
            <person name="Ahrendt S."/>
            <person name="Riley R."/>
            <person name="Andreopoulos W."/>
            <person name="Labutti K."/>
            <person name="Pangilinan J."/>
            <person name="Ruiz-Duenas F.J."/>
            <person name="Barrasa J.M."/>
            <person name="Sanchez-Garcia M."/>
            <person name="Camarero S."/>
            <person name="Miyauchi S."/>
            <person name="Serrano A."/>
            <person name="Linde D."/>
            <person name="Babiker R."/>
            <person name="Drula E."/>
            <person name="Ayuso-Fernandez I."/>
            <person name="Pacheco R."/>
            <person name="Padilla G."/>
            <person name="Ferreira P."/>
            <person name="Barriuso J."/>
            <person name="Kellner H."/>
            <person name="Castanera R."/>
            <person name="Alfaro M."/>
            <person name="Ramirez L."/>
            <person name="Pisabarro A.G."/>
            <person name="Kuo A."/>
            <person name="Tritt A."/>
            <person name="Lipzen A."/>
            <person name="He G."/>
            <person name="Yan M."/>
            <person name="Ng V."/>
            <person name="Cullen D."/>
            <person name="Martin F."/>
            <person name="Rosso M.-N."/>
            <person name="Henrissat B."/>
            <person name="Hibbett D."/>
            <person name="Martinez A.T."/>
            <person name="Grigoriev I.V."/>
        </authorList>
    </citation>
    <scope>NUCLEOTIDE SEQUENCE</scope>
    <source>
        <strain evidence="4">MF-IS2</strain>
    </source>
</reference>
<comment type="caution">
    <text evidence="4">The sequence shown here is derived from an EMBL/GenBank/DDBJ whole genome shotgun (WGS) entry which is preliminary data.</text>
</comment>
<evidence type="ECO:0000256" key="1">
    <source>
        <dbReference type="ARBA" id="ARBA00010515"/>
    </source>
</evidence>
<dbReference type="PROSITE" id="PS01173">
    <property type="entry name" value="LIPASE_GDXG_HIS"/>
    <property type="match status" value="1"/>
</dbReference>
<dbReference type="InterPro" id="IPR002168">
    <property type="entry name" value="Lipase_GDXG_HIS_AS"/>
</dbReference>
<evidence type="ECO:0000256" key="2">
    <source>
        <dbReference type="SAM" id="SignalP"/>
    </source>
</evidence>
<dbReference type="OrthoDB" id="408631at2759"/>
<comment type="similarity">
    <text evidence="1">Belongs to the 'GDXG' lipolytic enzyme family.</text>
</comment>
<dbReference type="Gene3D" id="3.40.50.1820">
    <property type="entry name" value="alpha/beta hydrolase"/>
    <property type="match status" value="1"/>
</dbReference>
<dbReference type="PANTHER" id="PTHR11559">
    <property type="entry name" value="CARBOXYLESTERASE"/>
    <property type="match status" value="1"/>
</dbReference>
<feature type="signal peptide" evidence="2">
    <location>
        <begin position="1"/>
        <end position="19"/>
    </location>
</feature>
<proteinExistence type="inferred from homology"/>